<reference evidence="2" key="1">
    <citation type="submission" date="2018-10" db="EMBL/GenBank/DDBJ databases">
        <title>Hidden diversity of soil giant viruses.</title>
        <authorList>
            <person name="Schulz F."/>
            <person name="Alteio L."/>
            <person name="Goudeau D."/>
            <person name="Ryan E.M."/>
            <person name="Malmstrom R.R."/>
            <person name="Blanchard J."/>
            <person name="Woyke T."/>
        </authorList>
    </citation>
    <scope>NUCLEOTIDE SEQUENCE</scope>
    <source>
        <strain evidence="2">TEV1</strain>
    </source>
</reference>
<keyword evidence="1" id="KW-1133">Transmembrane helix</keyword>
<gene>
    <name evidence="2" type="ORF">Terrestrivirus6_5</name>
</gene>
<feature type="transmembrane region" description="Helical" evidence="1">
    <location>
        <begin position="7"/>
        <end position="27"/>
    </location>
</feature>
<protein>
    <submittedName>
        <fullName evidence="2">Uncharacterized protein</fullName>
    </submittedName>
</protein>
<evidence type="ECO:0000256" key="1">
    <source>
        <dbReference type="SAM" id="Phobius"/>
    </source>
</evidence>
<keyword evidence="1" id="KW-0472">Membrane</keyword>
<evidence type="ECO:0000313" key="2">
    <source>
        <dbReference type="EMBL" id="AYV76379.1"/>
    </source>
</evidence>
<proteinExistence type="predicted"/>
<dbReference type="EMBL" id="MK071984">
    <property type="protein sequence ID" value="AYV76379.1"/>
    <property type="molecule type" value="Genomic_DNA"/>
</dbReference>
<name>A0A3G4ZSG7_9VIRU</name>
<organism evidence="2">
    <name type="scientific">Terrestrivirus sp</name>
    <dbReference type="NCBI Taxonomy" id="2487775"/>
    <lineage>
        <taxon>Viruses</taxon>
        <taxon>Varidnaviria</taxon>
        <taxon>Bamfordvirae</taxon>
        <taxon>Nucleocytoviricota</taxon>
        <taxon>Megaviricetes</taxon>
        <taxon>Imitervirales</taxon>
        <taxon>Mimiviridae</taxon>
        <taxon>Klosneuvirinae</taxon>
    </lineage>
</organism>
<keyword evidence="1" id="KW-0812">Transmembrane</keyword>
<sequence length="232" mass="25876">MDRKCLIITGTAIGAVIFLILVIVLSIELQPVPLATGQECELSDLTNQMTLHEVYFSLGYQLDIYLSDNSKFGFITSTINYNPAKNTYQMKATNYSSAAQITVTQNIFSLTTNFEYTACTPVGLEPYPEYKVAETLTESLSNSLSGIYTSYTIYKNGAQIAVSNKLSLIDTDMQIVDTDGNVLATMTRNAFSSFLTDKWNIINNRPDIIDNWVAAFIPSLVTIKMREKQHNN</sequence>
<accession>A0A3G4ZSG7</accession>